<dbReference type="EMBL" id="CP056072">
    <property type="protein sequence ID" value="UKK02755.2"/>
    <property type="molecule type" value="Genomic_DNA"/>
</dbReference>
<feature type="repeat" description="HEAT" evidence="1">
    <location>
        <begin position="691"/>
        <end position="724"/>
    </location>
</feature>
<protein>
    <submittedName>
        <fullName evidence="3">HEAT repeat containing protein</fullName>
    </submittedName>
</protein>
<evidence type="ECO:0000256" key="1">
    <source>
        <dbReference type="PROSITE-ProRule" id="PRU00103"/>
    </source>
</evidence>
<dbReference type="Proteomes" id="UP000244811">
    <property type="component" value="Chromosome 4"/>
</dbReference>
<gene>
    <name evidence="3" type="ORF">MACK_002852</name>
</gene>
<feature type="region of interest" description="Disordered" evidence="2">
    <location>
        <begin position="355"/>
        <end position="379"/>
    </location>
</feature>
<evidence type="ECO:0000313" key="4">
    <source>
        <dbReference type="Proteomes" id="UP000244811"/>
    </source>
</evidence>
<dbReference type="InterPro" id="IPR021133">
    <property type="entry name" value="HEAT_type_2"/>
</dbReference>
<name>A0A976QU02_THEOR</name>
<dbReference type="PROSITE" id="PS50077">
    <property type="entry name" value="HEAT_REPEAT"/>
    <property type="match status" value="1"/>
</dbReference>
<feature type="compositionally biased region" description="Low complexity" evidence="2">
    <location>
        <begin position="355"/>
        <end position="370"/>
    </location>
</feature>
<sequence>MIKYERELERFHNISSRTLFDFFKQSEKIYLTNENDVLFNQISYMKADVWEYFVNVPPKSVDSFIEILENSFDLILNHNINNGKLLWSYLDMIYSLKLMIKMSTISNKQKFNSNNLSIPNISTIKKVGVNDVIQIGGIETKKLIGAMDINDSNNVPVNQYNNHLTTNYTIDTNKMIKSIRKFMEVYDELLSSNKVLGEFINQLFLLFLLFAHKYCNSILNKEFYEFSLKIILNYYSYSSISNSMIFDNVDDEMINNVFNEFLGFKIDECINLITGSSTKRFKYFNRELLICHVFYYTSIKIDIKSLIRSIYSVYTNNIDYVESYNQTSIAGTVVSKNTKKSKEFKQTKLTSSSKKTKTTSLETTKSNTNSVLSDDSSHSENDDVKLIVYKLTILLLSLSYNIGNKKPKIDSFYEYNTSHFSIEDIVESSTKLSTSFFINNTSIGSFRLFERSFVSFILKYFGLISSNNLLDILEKQSKMSSSYVEFTSDDKINTVVESDLKSRLLFIVILSSLHEYGNIGATNLIMTRLYQTIEDLSYNCLSESRINIKTVDKELSFQNTWSWFNNFRFILQLIQKSIDTWNHQRGSVPDVIVNSWVKIIKNFISIFDILPINAEIEVDNITTASSKTLETTLISLVNGFITQDDKIIKIESCLSDQLTTKSLNVKIGSLVIMNKLWYDHGVNLSLTIKNVMPIIGELVDDENEIVRRLAIKLDEKVKEVLYQN</sequence>
<dbReference type="AlphaFoldDB" id="A0A976QU02"/>
<reference evidence="3" key="1">
    <citation type="submission" date="2022-07" db="EMBL/GenBank/DDBJ databases">
        <title>Evaluation of T. orientalis genome assembly methods using nanopore sequencing and analysis of variation between genomes.</title>
        <authorList>
            <person name="Yam J."/>
            <person name="Micallef M.L."/>
            <person name="Liu M."/>
            <person name="Djordjevic S.P."/>
            <person name="Bogema D.R."/>
            <person name="Jenkins C."/>
        </authorList>
    </citation>
    <scope>NUCLEOTIDE SEQUENCE</scope>
    <source>
        <strain evidence="3">Goon Nure</strain>
    </source>
</reference>
<accession>A0A976QU02</accession>
<evidence type="ECO:0000256" key="2">
    <source>
        <dbReference type="SAM" id="MobiDB-lite"/>
    </source>
</evidence>
<organism evidence="3 4">
    <name type="scientific">Theileria orientalis</name>
    <dbReference type="NCBI Taxonomy" id="68886"/>
    <lineage>
        <taxon>Eukaryota</taxon>
        <taxon>Sar</taxon>
        <taxon>Alveolata</taxon>
        <taxon>Apicomplexa</taxon>
        <taxon>Aconoidasida</taxon>
        <taxon>Piroplasmida</taxon>
        <taxon>Theileriidae</taxon>
        <taxon>Theileria</taxon>
    </lineage>
</organism>
<proteinExistence type="predicted"/>
<evidence type="ECO:0000313" key="3">
    <source>
        <dbReference type="EMBL" id="UKK02755.2"/>
    </source>
</evidence>